<dbReference type="AlphaFoldDB" id="A0A9W7E6U3"/>
<comment type="caution">
    <text evidence="1">The sequence shown here is derived from an EMBL/GenBank/DDBJ whole genome shotgun (WGS) entry which is preliminary data.</text>
</comment>
<organism evidence="1 2">
    <name type="scientific">Triparma retinervis</name>
    <dbReference type="NCBI Taxonomy" id="2557542"/>
    <lineage>
        <taxon>Eukaryota</taxon>
        <taxon>Sar</taxon>
        <taxon>Stramenopiles</taxon>
        <taxon>Ochrophyta</taxon>
        <taxon>Bolidophyceae</taxon>
        <taxon>Parmales</taxon>
        <taxon>Triparmaceae</taxon>
        <taxon>Triparma</taxon>
    </lineage>
</organism>
<dbReference type="EMBL" id="BRXZ01002800">
    <property type="protein sequence ID" value="GMH70459.1"/>
    <property type="molecule type" value="Genomic_DNA"/>
</dbReference>
<evidence type="ECO:0000313" key="1">
    <source>
        <dbReference type="EMBL" id="GMH70459.1"/>
    </source>
</evidence>
<protein>
    <submittedName>
        <fullName evidence="1">Uncharacterized protein</fullName>
    </submittedName>
</protein>
<proteinExistence type="predicted"/>
<keyword evidence="2" id="KW-1185">Reference proteome</keyword>
<dbReference type="Proteomes" id="UP001165082">
    <property type="component" value="Unassembled WGS sequence"/>
</dbReference>
<evidence type="ECO:0000313" key="2">
    <source>
        <dbReference type="Proteomes" id="UP001165082"/>
    </source>
</evidence>
<accession>A0A9W7E6U3</accession>
<name>A0A9W7E6U3_9STRA</name>
<gene>
    <name evidence="1" type="ORF">TrRE_jg9497</name>
</gene>
<dbReference type="OrthoDB" id="10514925at2759"/>
<sequence>MDDEFEGSELEQAKHRALRARVDSWRKLKLNGTLVNYTQSRRGKSTIEKLYKSPDVLKLYLKGYNNPSSSKSPPSLSPYGLQVPPVRLGCLPALVGHGI</sequence>
<reference evidence="1" key="1">
    <citation type="submission" date="2022-07" db="EMBL/GenBank/DDBJ databases">
        <title>Genome analysis of Parmales, a sister group of diatoms, reveals the evolutionary specialization of diatoms from phago-mixotrophs to photoautotrophs.</title>
        <authorList>
            <person name="Ban H."/>
            <person name="Sato S."/>
            <person name="Yoshikawa S."/>
            <person name="Kazumasa Y."/>
            <person name="Nakamura Y."/>
            <person name="Ichinomiya M."/>
            <person name="Saitoh K."/>
            <person name="Sato N."/>
            <person name="Blanc-Mathieu R."/>
            <person name="Endo H."/>
            <person name="Kuwata A."/>
            <person name="Ogata H."/>
        </authorList>
    </citation>
    <scope>NUCLEOTIDE SEQUENCE</scope>
</reference>